<dbReference type="EMBL" id="JACHIO010000009">
    <property type="protein sequence ID" value="MBB5064227.1"/>
    <property type="molecule type" value="Genomic_DNA"/>
</dbReference>
<gene>
    <name evidence="2" type="ORF">HDF15_002578</name>
</gene>
<evidence type="ECO:0000313" key="3">
    <source>
        <dbReference type="Proteomes" id="UP000584867"/>
    </source>
</evidence>
<organism evidence="2 3">
    <name type="scientific">Granulicella mallensis</name>
    <dbReference type="NCBI Taxonomy" id="940614"/>
    <lineage>
        <taxon>Bacteria</taxon>
        <taxon>Pseudomonadati</taxon>
        <taxon>Acidobacteriota</taxon>
        <taxon>Terriglobia</taxon>
        <taxon>Terriglobales</taxon>
        <taxon>Acidobacteriaceae</taxon>
        <taxon>Granulicella</taxon>
    </lineage>
</organism>
<proteinExistence type="predicted"/>
<accession>A0A7W7ZR53</accession>
<keyword evidence="1" id="KW-0732">Signal</keyword>
<evidence type="ECO:0000313" key="2">
    <source>
        <dbReference type="EMBL" id="MBB5064227.1"/>
    </source>
</evidence>
<dbReference type="RefSeq" id="WP_184255948.1">
    <property type="nucleotide sequence ID" value="NZ_JACHIO010000009.1"/>
</dbReference>
<comment type="caution">
    <text evidence="2">The sequence shown here is derived from an EMBL/GenBank/DDBJ whole genome shotgun (WGS) entry which is preliminary data.</text>
</comment>
<feature type="chain" id="PRO_5030943429" evidence="1">
    <location>
        <begin position="21"/>
        <end position="357"/>
    </location>
</feature>
<dbReference type="Proteomes" id="UP000584867">
    <property type="component" value="Unassembled WGS sequence"/>
</dbReference>
<dbReference type="AlphaFoldDB" id="A0A7W7ZR53"/>
<sequence length="357" mass="39432">MKYLLTTLLSLFLLVSAVHAEETVLVTIKLVKTANAPADLPSTIHFPATCSDCKTIDDPAYARQNARETILAMRIPRSTFIDLQVDTESNAFERVLLETTDLSFERTSNGIHFTVPSQIADRPNSGEFQTHLYWQGVELRFEHGDPARRAGAYATGDFPAVQREAANNLEFGLLEAIRELGLDHYVDDQNLGRLFLMGFDTNYPHGHLDSPPHFHLALWLGNYRGTGSLIPHLYLTPEGLISHSLVGPYAGAGDLSNLDYKANQKFTAVDMLGRPVFSLILTPEGGINFARYDGLQCSLRPLAQGFQSGIEVSCPPFPKKIIKVEDDLKTGEIKESIDGEISSIFHYDSANGALLQP</sequence>
<protein>
    <submittedName>
        <fullName evidence="2">Uncharacterized protein</fullName>
    </submittedName>
</protein>
<reference evidence="2 3" key="1">
    <citation type="submission" date="2020-08" db="EMBL/GenBank/DDBJ databases">
        <title>Genomic Encyclopedia of Type Strains, Phase IV (KMG-V): Genome sequencing to study the core and pangenomes of soil and plant-associated prokaryotes.</title>
        <authorList>
            <person name="Whitman W."/>
        </authorList>
    </citation>
    <scope>NUCLEOTIDE SEQUENCE [LARGE SCALE GENOMIC DNA]</scope>
    <source>
        <strain evidence="2 3">X5P3</strain>
    </source>
</reference>
<evidence type="ECO:0000256" key="1">
    <source>
        <dbReference type="SAM" id="SignalP"/>
    </source>
</evidence>
<name>A0A7W7ZR53_9BACT</name>
<feature type="signal peptide" evidence="1">
    <location>
        <begin position="1"/>
        <end position="20"/>
    </location>
</feature>